<proteinExistence type="predicted"/>
<feature type="region of interest" description="Disordered" evidence="1">
    <location>
        <begin position="122"/>
        <end position="175"/>
    </location>
</feature>
<feature type="compositionally biased region" description="Low complexity" evidence="1">
    <location>
        <begin position="130"/>
        <end position="150"/>
    </location>
</feature>
<dbReference type="AlphaFoldDB" id="A0A4R8DQT1"/>
<dbReference type="Proteomes" id="UP000294498">
    <property type="component" value="Unassembled WGS sequence"/>
</dbReference>
<feature type="compositionally biased region" description="Basic residues" evidence="1">
    <location>
        <begin position="162"/>
        <end position="175"/>
    </location>
</feature>
<name>A0A4R8DQT1_9BACT</name>
<dbReference type="RefSeq" id="WP_133992253.1">
    <property type="nucleotide sequence ID" value="NZ_SODV01000001.1"/>
</dbReference>
<organism evidence="2 3">
    <name type="scientific">Dinghuibacter silviterrae</name>
    <dbReference type="NCBI Taxonomy" id="1539049"/>
    <lineage>
        <taxon>Bacteria</taxon>
        <taxon>Pseudomonadati</taxon>
        <taxon>Bacteroidota</taxon>
        <taxon>Chitinophagia</taxon>
        <taxon>Chitinophagales</taxon>
        <taxon>Chitinophagaceae</taxon>
        <taxon>Dinghuibacter</taxon>
    </lineage>
</organism>
<dbReference type="EMBL" id="SODV01000001">
    <property type="protein sequence ID" value="TDX00514.1"/>
    <property type="molecule type" value="Genomic_DNA"/>
</dbReference>
<dbReference type="OrthoDB" id="9925305at2"/>
<protein>
    <submittedName>
        <fullName evidence="2">Uncharacterized protein</fullName>
    </submittedName>
</protein>
<gene>
    <name evidence="2" type="ORF">EDB95_1539</name>
</gene>
<comment type="caution">
    <text evidence="2">The sequence shown here is derived from an EMBL/GenBank/DDBJ whole genome shotgun (WGS) entry which is preliminary data.</text>
</comment>
<reference evidence="2 3" key="1">
    <citation type="submission" date="2019-03" db="EMBL/GenBank/DDBJ databases">
        <title>Genomic Encyclopedia of Type Strains, Phase IV (KMG-IV): sequencing the most valuable type-strain genomes for metagenomic binning, comparative biology and taxonomic classification.</title>
        <authorList>
            <person name="Goeker M."/>
        </authorList>
    </citation>
    <scope>NUCLEOTIDE SEQUENCE [LARGE SCALE GENOMIC DNA]</scope>
    <source>
        <strain evidence="2 3">DSM 100059</strain>
    </source>
</reference>
<keyword evidence="3" id="KW-1185">Reference proteome</keyword>
<evidence type="ECO:0000313" key="2">
    <source>
        <dbReference type="EMBL" id="TDX00514.1"/>
    </source>
</evidence>
<evidence type="ECO:0000313" key="3">
    <source>
        <dbReference type="Proteomes" id="UP000294498"/>
    </source>
</evidence>
<sequence>MENVQETKTLFKEMGDWNRQESMFRELFSEESLKDRDFMRMKLENYDKLYHKYNGKPLTTDEKALMRMLRFQRRKMEKILYPGLLRRMLHRGTALVKGLLARRRENLAIRRSNLLQYAHNATPLTQSPGQGRDQTQSQTQSTLSQRGTSLRQYPVSRFQPSLRRKTKIRRKGQGL</sequence>
<evidence type="ECO:0000256" key="1">
    <source>
        <dbReference type="SAM" id="MobiDB-lite"/>
    </source>
</evidence>
<accession>A0A4R8DQT1</accession>